<dbReference type="OrthoDB" id="10257049at2759"/>
<protein>
    <recommendedName>
        <fullName evidence="3">Quinone oxidoreductase</fullName>
    </recommendedName>
</protein>
<dbReference type="Proteomes" id="UP000054559">
    <property type="component" value="Unassembled WGS sequence"/>
</dbReference>
<proteinExistence type="predicted"/>
<organism evidence="1 2">
    <name type="scientific">Coccidioides immitis RMSCC 3703</name>
    <dbReference type="NCBI Taxonomy" id="454286"/>
    <lineage>
        <taxon>Eukaryota</taxon>
        <taxon>Fungi</taxon>
        <taxon>Dikarya</taxon>
        <taxon>Ascomycota</taxon>
        <taxon>Pezizomycotina</taxon>
        <taxon>Eurotiomycetes</taxon>
        <taxon>Eurotiomycetidae</taxon>
        <taxon>Onygenales</taxon>
        <taxon>Onygenaceae</taxon>
        <taxon>Coccidioides</taxon>
    </lineage>
</organism>
<evidence type="ECO:0000313" key="1">
    <source>
        <dbReference type="EMBL" id="KMU79189.1"/>
    </source>
</evidence>
<reference evidence="2" key="1">
    <citation type="journal article" date="2010" name="Genome Res.">
        <title>Population genomic sequencing of Coccidioides fungi reveals recent hybridization and transposon control.</title>
        <authorList>
            <person name="Neafsey D.E."/>
            <person name="Barker B.M."/>
            <person name="Sharpton T.J."/>
            <person name="Stajich J.E."/>
            <person name="Park D.J."/>
            <person name="Whiston E."/>
            <person name="Hung C.-Y."/>
            <person name="McMahan C."/>
            <person name="White J."/>
            <person name="Sykes S."/>
            <person name="Heiman D."/>
            <person name="Young S."/>
            <person name="Zeng Q."/>
            <person name="Abouelleil A."/>
            <person name="Aftuck L."/>
            <person name="Bessette D."/>
            <person name="Brown A."/>
            <person name="FitzGerald M."/>
            <person name="Lui A."/>
            <person name="Macdonald J.P."/>
            <person name="Priest M."/>
            <person name="Orbach M.J."/>
            <person name="Galgiani J.N."/>
            <person name="Kirkland T.N."/>
            <person name="Cole G.T."/>
            <person name="Birren B.W."/>
            <person name="Henn M.R."/>
            <person name="Taylor J.W."/>
            <person name="Rounsley S.D."/>
        </authorList>
    </citation>
    <scope>NUCLEOTIDE SEQUENCE [LARGE SCALE GENOMIC DNA]</scope>
    <source>
        <strain evidence="2">RMSCC 3703</strain>
    </source>
</reference>
<sequence>MRAIQVREYVKGPLDLTVTTLPIPSPSPDQYLIQVHSAGTNFFDLLQIQGKYQNQPPLPWISGASLRAQSSVPLAATNLRNTKLVIASLAPAKAHMLHT</sequence>
<dbReference type="Gene3D" id="3.90.180.10">
    <property type="entry name" value="Medium-chain alcohol dehydrogenases, catalytic domain"/>
    <property type="match status" value="1"/>
</dbReference>
<dbReference type="STRING" id="454286.A0A0J8R213"/>
<evidence type="ECO:0008006" key="3">
    <source>
        <dbReference type="Google" id="ProtNLM"/>
    </source>
</evidence>
<gene>
    <name evidence="1" type="ORF">CISG_07552</name>
</gene>
<dbReference type="InterPro" id="IPR011032">
    <property type="entry name" value="GroES-like_sf"/>
</dbReference>
<dbReference type="AlphaFoldDB" id="A0A0J8R213"/>
<name>A0A0J8R213_COCIT</name>
<dbReference type="EMBL" id="DS268171">
    <property type="protein sequence ID" value="KMU79189.1"/>
    <property type="molecule type" value="Genomic_DNA"/>
</dbReference>
<dbReference type="SUPFAM" id="SSF50129">
    <property type="entry name" value="GroES-like"/>
    <property type="match status" value="1"/>
</dbReference>
<evidence type="ECO:0000313" key="2">
    <source>
        <dbReference type="Proteomes" id="UP000054559"/>
    </source>
</evidence>
<accession>A0A0J8R213</accession>